<dbReference type="AlphaFoldDB" id="A0A3B3CWI7"/>
<evidence type="ECO:0000313" key="1">
    <source>
        <dbReference type="Ensembl" id="ENSOMEP00000021971.1"/>
    </source>
</evidence>
<dbReference type="GeneTree" id="ENSGT00940000177932"/>
<name>A0A3B3CWI7_ORYME</name>
<dbReference type="Ensembl" id="ENSOMET00000015964.1">
    <property type="protein sequence ID" value="ENSOMEP00000021971.1"/>
    <property type="gene ID" value="ENSOMEG00000001263.1"/>
</dbReference>
<keyword evidence="2" id="KW-1185">Reference proteome</keyword>
<dbReference type="PaxDb" id="30732-ENSOMEP00000021971"/>
<protein>
    <submittedName>
        <fullName evidence="1">Uncharacterized protein</fullName>
    </submittedName>
</protein>
<dbReference type="Pfam" id="PF10168">
    <property type="entry name" value="Nup88"/>
    <property type="match status" value="1"/>
</dbReference>
<reference evidence="1" key="1">
    <citation type="submission" date="2025-08" db="UniProtKB">
        <authorList>
            <consortium name="Ensembl"/>
        </authorList>
    </citation>
    <scope>IDENTIFICATION</scope>
</reference>
<dbReference type="OMA" id="LPNHIIF"/>
<reference evidence="1" key="2">
    <citation type="submission" date="2025-09" db="UniProtKB">
        <authorList>
            <consortium name="Ensembl"/>
        </authorList>
    </citation>
    <scope>IDENTIFICATION</scope>
</reference>
<proteinExistence type="predicted"/>
<organism evidence="1 2">
    <name type="scientific">Oryzias melastigma</name>
    <name type="common">Marine medaka</name>
    <dbReference type="NCBI Taxonomy" id="30732"/>
    <lineage>
        <taxon>Eukaryota</taxon>
        <taxon>Metazoa</taxon>
        <taxon>Chordata</taxon>
        <taxon>Craniata</taxon>
        <taxon>Vertebrata</taxon>
        <taxon>Euteleostomi</taxon>
        <taxon>Actinopterygii</taxon>
        <taxon>Neopterygii</taxon>
        <taxon>Teleostei</taxon>
        <taxon>Neoteleostei</taxon>
        <taxon>Acanthomorphata</taxon>
        <taxon>Ovalentaria</taxon>
        <taxon>Atherinomorphae</taxon>
        <taxon>Beloniformes</taxon>
        <taxon>Adrianichthyidae</taxon>
        <taxon>Oryziinae</taxon>
        <taxon>Oryzias</taxon>
    </lineage>
</organism>
<dbReference type="Proteomes" id="UP000261560">
    <property type="component" value="Unplaced"/>
</dbReference>
<dbReference type="InterPro" id="IPR019321">
    <property type="entry name" value="Nucleoporin_Nup88"/>
</dbReference>
<evidence type="ECO:0000313" key="2">
    <source>
        <dbReference type="Proteomes" id="UP000261560"/>
    </source>
</evidence>
<dbReference type="STRING" id="30732.ENSOMEP00000021971"/>
<accession>A0A3B3CWI7</accession>
<sequence length="108" mass="12156">MAAFGAEQWQSELPNHDIFKLIREKLDLDSKGDEKRVTKNLAFCLGGDLFVWDDGERVFYTTNLRQLNSAESQSSGKFQTLLSTPPPFPSMLQRACGPPSMFSTLQII</sequence>